<keyword evidence="14 18" id="KW-0830">Ubiquinone</keyword>
<keyword evidence="16 18" id="KW-0472">Membrane</keyword>
<gene>
    <name evidence="20" type="primary">nad2</name>
    <name evidence="20" type="ORF">PCOIPMT01_0017</name>
</gene>
<feature type="transmembrane region" description="Helical" evidence="18">
    <location>
        <begin position="291"/>
        <end position="312"/>
    </location>
</feature>
<evidence type="ECO:0000256" key="1">
    <source>
        <dbReference type="ARBA" id="ARBA00003257"/>
    </source>
</evidence>
<evidence type="ECO:0000256" key="3">
    <source>
        <dbReference type="ARBA" id="ARBA00007012"/>
    </source>
</evidence>
<keyword evidence="6" id="KW-0813">Transport</keyword>
<comment type="subcellular location">
    <subcellularLocation>
        <location evidence="2 18">Mitochondrion inner membrane</location>
        <topology evidence="2 18">Multi-pass membrane protein</topology>
    </subcellularLocation>
</comment>
<evidence type="ECO:0000256" key="18">
    <source>
        <dbReference type="RuleBase" id="RU003403"/>
    </source>
</evidence>
<evidence type="ECO:0000256" key="15">
    <source>
        <dbReference type="ARBA" id="ARBA00023128"/>
    </source>
</evidence>
<comment type="function">
    <text evidence="18">Core subunit of the mitochondrial membrane respiratory chain NADH dehydrogenase (Complex I) which catalyzes electron transfer from NADH through the respiratory chain, using ubiquinone as an electron acceptor. Essential for the catalytic activity and assembly of complex I.</text>
</comment>
<comment type="catalytic activity">
    <reaction evidence="17 18">
        <text>a ubiquinone + NADH + 5 H(+)(in) = a ubiquinol + NAD(+) + 4 H(+)(out)</text>
        <dbReference type="Rhea" id="RHEA:29091"/>
        <dbReference type="Rhea" id="RHEA-COMP:9565"/>
        <dbReference type="Rhea" id="RHEA-COMP:9566"/>
        <dbReference type="ChEBI" id="CHEBI:15378"/>
        <dbReference type="ChEBI" id="CHEBI:16389"/>
        <dbReference type="ChEBI" id="CHEBI:17976"/>
        <dbReference type="ChEBI" id="CHEBI:57540"/>
        <dbReference type="ChEBI" id="CHEBI:57945"/>
        <dbReference type="EC" id="7.1.1.2"/>
    </reaction>
</comment>
<feature type="transmembrane region" description="Helical" evidence="18">
    <location>
        <begin position="132"/>
        <end position="151"/>
    </location>
</feature>
<proteinExistence type="inferred from homology"/>
<sequence length="318" mass="35550">MFTSTLLFGVYLMLTGKTWFSVWLGLEINLLSFLPMILLASKNSNEGGLKYFLIQATASLIILQASFTWFILPTPLLFFLIPLSLKLGIAPFHFWLPDVVKNLTWMLNLTLLTVQKIGPLYLLTTIGGANKLFLYVISAISVMVGALGGVNETDIRKLLAFSSISHMGWMLVGAMISISTWVMYLVVYMFMSFSLIILLHKMNILNLSQITFKEKNSIMIMLLFLSLGGFPPFLGFAPKWAILVGVVEFSLNLSVVLVLSSVVTLFYYIRAGLTTLSLSYSGTPSSSYIKLNILPFMFICMNITGGAFYMLMWSSFML</sequence>
<evidence type="ECO:0000256" key="11">
    <source>
        <dbReference type="ARBA" id="ARBA00022982"/>
    </source>
</evidence>
<dbReference type="InterPro" id="IPR050175">
    <property type="entry name" value="Complex_I_Subunit_2"/>
</dbReference>
<evidence type="ECO:0000256" key="4">
    <source>
        <dbReference type="ARBA" id="ARBA00012944"/>
    </source>
</evidence>
<evidence type="ECO:0000256" key="2">
    <source>
        <dbReference type="ARBA" id="ARBA00004448"/>
    </source>
</evidence>
<evidence type="ECO:0000256" key="6">
    <source>
        <dbReference type="ARBA" id="ARBA00022448"/>
    </source>
</evidence>
<evidence type="ECO:0000256" key="17">
    <source>
        <dbReference type="ARBA" id="ARBA00049551"/>
    </source>
</evidence>
<feature type="domain" description="NADH:quinone oxidoreductase/Mrp antiporter transmembrane" evidence="19">
    <location>
        <begin position="18"/>
        <end position="68"/>
    </location>
</feature>
<accession>A0A485M7N9</accession>
<dbReference type="PRINTS" id="PR01436">
    <property type="entry name" value="NADHDHGNASE2"/>
</dbReference>
<feature type="transmembrane region" description="Helical" evidence="18">
    <location>
        <begin position="182"/>
        <end position="199"/>
    </location>
</feature>
<dbReference type="GO" id="GO:0006120">
    <property type="term" value="P:mitochondrial electron transport, NADH to ubiquinone"/>
    <property type="evidence" value="ECO:0007669"/>
    <property type="project" value="InterPro"/>
</dbReference>
<feature type="transmembrane region" description="Helical" evidence="18">
    <location>
        <begin position="20"/>
        <end position="39"/>
    </location>
</feature>
<keyword evidence="9 18" id="KW-0999">Mitochondrion inner membrane</keyword>
<keyword evidence="13 18" id="KW-0520">NAD</keyword>
<evidence type="ECO:0000256" key="9">
    <source>
        <dbReference type="ARBA" id="ARBA00022792"/>
    </source>
</evidence>
<dbReference type="Pfam" id="PF00361">
    <property type="entry name" value="Proton_antipo_M"/>
    <property type="match status" value="2"/>
</dbReference>
<feature type="transmembrane region" description="Helical" evidence="18">
    <location>
        <begin position="249"/>
        <end position="270"/>
    </location>
</feature>
<dbReference type="PANTHER" id="PTHR46552">
    <property type="entry name" value="NADH-UBIQUINONE OXIDOREDUCTASE CHAIN 2"/>
    <property type="match status" value="1"/>
</dbReference>
<name>A0A485M7N9_9CRUS</name>
<comment type="similarity">
    <text evidence="3 18">Belongs to the complex I subunit 2 family.</text>
</comment>
<dbReference type="EMBL" id="LR536626">
    <property type="protein sequence ID" value="VFU96080.1"/>
    <property type="molecule type" value="Genomic_DNA"/>
</dbReference>
<organism evidence="20">
    <name type="scientific">Proasellus coiffaiti</name>
    <dbReference type="NCBI Taxonomy" id="1281953"/>
    <lineage>
        <taxon>Eukaryota</taxon>
        <taxon>Metazoa</taxon>
        <taxon>Ecdysozoa</taxon>
        <taxon>Arthropoda</taxon>
        <taxon>Crustacea</taxon>
        <taxon>Multicrustacea</taxon>
        <taxon>Malacostraca</taxon>
        <taxon>Eumalacostraca</taxon>
        <taxon>Peracarida</taxon>
        <taxon>Isopoda</taxon>
        <taxon>Asellota</taxon>
        <taxon>Aselloidea</taxon>
        <taxon>Asellidae</taxon>
        <taxon>Proasellus</taxon>
    </lineage>
</organism>
<keyword evidence="15 18" id="KW-0496">Mitochondrion</keyword>
<evidence type="ECO:0000313" key="20">
    <source>
        <dbReference type="EMBL" id="VFU96080.1"/>
    </source>
</evidence>
<keyword evidence="8 18" id="KW-0812">Transmembrane</keyword>
<comment type="function">
    <text evidence="1">Core subunit of the mitochondrial membrane respiratory chain NADH dehydrogenase (Complex I) that is believed to belong to the minimal assembly required for catalysis. Complex I functions in the transfer of electrons from NADH to the respiratory chain. The immediate electron acceptor for the enzyme is believed to be ubiquinone.</text>
</comment>
<evidence type="ECO:0000256" key="8">
    <source>
        <dbReference type="ARBA" id="ARBA00022692"/>
    </source>
</evidence>
<evidence type="ECO:0000256" key="16">
    <source>
        <dbReference type="ARBA" id="ARBA00023136"/>
    </source>
</evidence>
<protein>
    <recommendedName>
        <fullName evidence="5 18">NADH-ubiquinone oxidoreductase chain 2</fullName>
        <ecNumber evidence="4 18">7.1.1.2</ecNumber>
    </recommendedName>
</protein>
<geneLocation type="mitochondrion" evidence="20"/>
<feature type="domain" description="NADH:quinone oxidoreductase/Mrp antiporter transmembrane" evidence="19">
    <location>
        <begin position="76"/>
        <end position="264"/>
    </location>
</feature>
<evidence type="ECO:0000256" key="10">
    <source>
        <dbReference type="ARBA" id="ARBA00022967"/>
    </source>
</evidence>
<keyword evidence="10 18" id="KW-1278">Translocase</keyword>
<dbReference type="EC" id="7.1.1.2" evidence="4 18"/>
<dbReference type="GO" id="GO:0008137">
    <property type="term" value="F:NADH dehydrogenase (ubiquinone) activity"/>
    <property type="evidence" value="ECO:0007669"/>
    <property type="project" value="UniProtKB-EC"/>
</dbReference>
<evidence type="ECO:0000256" key="13">
    <source>
        <dbReference type="ARBA" id="ARBA00023027"/>
    </source>
</evidence>
<keyword evidence="7 18" id="KW-0679">Respiratory chain</keyword>
<dbReference type="PANTHER" id="PTHR46552:SF1">
    <property type="entry name" value="NADH-UBIQUINONE OXIDOREDUCTASE CHAIN 2"/>
    <property type="match status" value="1"/>
</dbReference>
<feature type="transmembrane region" description="Helical" evidence="18">
    <location>
        <begin position="220"/>
        <end position="237"/>
    </location>
</feature>
<dbReference type="AlphaFoldDB" id="A0A485M7N9"/>
<evidence type="ECO:0000256" key="7">
    <source>
        <dbReference type="ARBA" id="ARBA00022660"/>
    </source>
</evidence>
<dbReference type="GO" id="GO:0005743">
    <property type="term" value="C:mitochondrial inner membrane"/>
    <property type="evidence" value="ECO:0007669"/>
    <property type="project" value="UniProtKB-SubCell"/>
</dbReference>
<evidence type="ECO:0000259" key="19">
    <source>
        <dbReference type="Pfam" id="PF00361"/>
    </source>
</evidence>
<evidence type="ECO:0000256" key="12">
    <source>
        <dbReference type="ARBA" id="ARBA00022989"/>
    </source>
</evidence>
<reference evidence="20" key="1">
    <citation type="submission" date="2019-03" db="EMBL/GenBank/DDBJ databases">
        <authorList>
            <person name="Lefebure T."/>
            <person name="Lefebure T."/>
        </authorList>
    </citation>
    <scope>NUCLEOTIDE SEQUENCE [LARGE SCALE GENOMIC DNA]</scope>
</reference>
<feature type="transmembrane region" description="Helical" evidence="18">
    <location>
        <begin position="103"/>
        <end position="126"/>
    </location>
</feature>
<evidence type="ECO:0000256" key="5">
    <source>
        <dbReference type="ARBA" id="ARBA00021008"/>
    </source>
</evidence>
<keyword evidence="12 18" id="KW-1133">Transmembrane helix</keyword>
<dbReference type="InterPro" id="IPR001750">
    <property type="entry name" value="ND/Mrp_TM"/>
</dbReference>
<dbReference type="InterPro" id="IPR003917">
    <property type="entry name" value="NADH_UbQ_OxRdtase_chain2"/>
</dbReference>
<evidence type="ECO:0000256" key="14">
    <source>
        <dbReference type="ARBA" id="ARBA00023075"/>
    </source>
</evidence>
<keyword evidence="11 18" id="KW-0249">Electron transport</keyword>